<name>A0ABU0W4R7_9GAMM</name>
<feature type="signal peptide" evidence="1">
    <location>
        <begin position="1"/>
        <end position="25"/>
    </location>
</feature>
<dbReference type="Gene3D" id="3.30.110.170">
    <property type="entry name" value="Protein of unknown function (DUF541), domain 1"/>
    <property type="match status" value="1"/>
</dbReference>
<evidence type="ECO:0000313" key="2">
    <source>
        <dbReference type="EMBL" id="MDQ2068976.1"/>
    </source>
</evidence>
<feature type="chain" id="PRO_5046588868" evidence="1">
    <location>
        <begin position="26"/>
        <end position="237"/>
    </location>
</feature>
<dbReference type="InterPro" id="IPR007497">
    <property type="entry name" value="SIMPL/DUF541"/>
</dbReference>
<evidence type="ECO:0000256" key="1">
    <source>
        <dbReference type="SAM" id="SignalP"/>
    </source>
</evidence>
<dbReference type="PANTHER" id="PTHR34387:SF2">
    <property type="entry name" value="SLR1258 PROTEIN"/>
    <property type="match status" value="1"/>
</dbReference>
<accession>A0ABU0W4R7</accession>
<dbReference type="PROSITE" id="PS00430">
    <property type="entry name" value="TONB_DEPENDENT_REC_1"/>
    <property type="match status" value="1"/>
</dbReference>
<dbReference type="InterPro" id="IPR052022">
    <property type="entry name" value="26kDa_periplasmic_antigen"/>
</dbReference>
<keyword evidence="1" id="KW-0732">Signal</keyword>
<organism evidence="2 3">
    <name type="scientific">Natronospira bacteriovora</name>
    <dbReference type="NCBI Taxonomy" id="3069753"/>
    <lineage>
        <taxon>Bacteria</taxon>
        <taxon>Pseudomonadati</taxon>
        <taxon>Pseudomonadota</taxon>
        <taxon>Gammaproteobacteria</taxon>
        <taxon>Natronospirales</taxon>
        <taxon>Natronospiraceae</taxon>
        <taxon>Natronospira</taxon>
    </lineage>
</organism>
<dbReference type="PROSITE" id="PS51257">
    <property type="entry name" value="PROKAR_LIPOPROTEIN"/>
    <property type="match status" value="1"/>
</dbReference>
<comment type="caution">
    <text evidence="2">The sequence shown here is derived from an EMBL/GenBank/DDBJ whole genome shotgun (WGS) entry which is preliminary data.</text>
</comment>
<reference evidence="2 3" key="1">
    <citation type="submission" date="2023-08" db="EMBL/GenBank/DDBJ databases">
        <title>Whole-genome sequencing of halo(alkali)philic microorganisms from hypersaline lakes.</title>
        <authorList>
            <person name="Sorokin D.Y."/>
            <person name="Abbas B."/>
            <person name="Merkel A.Y."/>
        </authorList>
    </citation>
    <scope>NUCLEOTIDE SEQUENCE [LARGE SCALE GENOMIC DNA]</scope>
    <source>
        <strain evidence="2 3">AB-CW4</strain>
    </source>
</reference>
<dbReference type="Pfam" id="PF04402">
    <property type="entry name" value="SIMPL"/>
    <property type="match status" value="1"/>
</dbReference>
<dbReference type="Proteomes" id="UP001239019">
    <property type="component" value="Unassembled WGS sequence"/>
</dbReference>
<protein>
    <submittedName>
        <fullName evidence="2">SIMPL domain-containing protein</fullName>
    </submittedName>
</protein>
<sequence>MKYHPRTFSCVLITLLAVALAGCNAATTNGGPDTVTVTGSAERQQMPDYYQVHLLLVERGEDGTALAGPLENRLDRIMAIARDYGLADEDIRAWEVQLRQESHWDREQQRRVLGEMRLSREVRLNVDADLDVGALLGDLLVSGAGELQRVQSRLQDPRAIQQALLAEATADARQRAAAIARGDERELGRLIRAEEASGFERLMVTGSRMEQADTAIRFEPEPISLSATVNATFKMGN</sequence>
<evidence type="ECO:0000313" key="3">
    <source>
        <dbReference type="Proteomes" id="UP001239019"/>
    </source>
</evidence>
<gene>
    <name evidence="2" type="ORF">RBH19_03720</name>
</gene>
<dbReference type="InterPro" id="IPR010916">
    <property type="entry name" value="TonB_box_CS"/>
</dbReference>
<proteinExistence type="predicted"/>
<keyword evidence="3" id="KW-1185">Reference proteome</keyword>
<dbReference type="RefSeq" id="WP_306727471.1">
    <property type="nucleotide sequence ID" value="NZ_JAVDDT010000002.1"/>
</dbReference>
<dbReference type="Gene3D" id="3.30.70.2970">
    <property type="entry name" value="Protein of unknown function (DUF541), domain 2"/>
    <property type="match status" value="1"/>
</dbReference>
<dbReference type="EMBL" id="JAVDDT010000002">
    <property type="protein sequence ID" value="MDQ2068976.1"/>
    <property type="molecule type" value="Genomic_DNA"/>
</dbReference>
<dbReference type="PANTHER" id="PTHR34387">
    <property type="entry name" value="SLR1258 PROTEIN"/>
    <property type="match status" value="1"/>
</dbReference>